<evidence type="ECO:0000313" key="7">
    <source>
        <dbReference type="Proteomes" id="UP000654075"/>
    </source>
</evidence>
<evidence type="ECO:0000256" key="4">
    <source>
        <dbReference type="SAM" id="MobiDB-lite"/>
    </source>
</evidence>
<feature type="compositionally biased region" description="Basic and acidic residues" evidence="4">
    <location>
        <begin position="521"/>
        <end position="530"/>
    </location>
</feature>
<dbReference type="GO" id="GO:0006508">
    <property type="term" value="P:proteolysis"/>
    <property type="evidence" value="ECO:0007669"/>
    <property type="project" value="InterPro"/>
</dbReference>
<feature type="domain" description="Peptidase M14" evidence="5">
    <location>
        <begin position="1"/>
        <end position="209"/>
    </location>
</feature>
<protein>
    <recommendedName>
        <fullName evidence="5">Peptidase M14 domain-containing protein</fullName>
    </recommendedName>
</protein>
<feature type="region of interest" description="Disordered" evidence="4">
    <location>
        <begin position="479"/>
        <end position="530"/>
    </location>
</feature>
<feature type="compositionally biased region" description="Basic and acidic residues" evidence="4">
    <location>
        <begin position="292"/>
        <end position="324"/>
    </location>
</feature>
<evidence type="ECO:0000256" key="3">
    <source>
        <dbReference type="PROSITE-ProRule" id="PRU01379"/>
    </source>
</evidence>
<gene>
    <name evidence="6" type="ORF">PGLA1383_LOCUS12754</name>
</gene>
<evidence type="ECO:0000313" key="6">
    <source>
        <dbReference type="EMBL" id="CAE8594185.1"/>
    </source>
</evidence>
<evidence type="ECO:0000259" key="5">
    <source>
        <dbReference type="PROSITE" id="PS52035"/>
    </source>
</evidence>
<feature type="compositionally biased region" description="Low complexity" evidence="4">
    <location>
        <begin position="255"/>
        <end position="266"/>
    </location>
</feature>
<feature type="compositionally biased region" description="Acidic residues" evidence="4">
    <location>
        <begin position="231"/>
        <end position="243"/>
    </location>
</feature>
<dbReference type="Proteomes" id="UP000654075">
    <property type="component" value="Unassembled WGS sequence"/>
</dbReference>
<feature type="compositionally biased region" description="Low complexity" evidence="4">
    <location>
        <begin position="487"/>
        <end position="496"/>
    </location>
</feature>
<dbReference type="PROSITE" id="PS52035">
    <property type="entry name" value="PEPTIDASE_M14"/>
    <property type="match status" value="1"/>
</dbReference>
<dbReference type="GO" id="GO:0004181">
    <property type="term" value="F:metallocarboxypeptidase activity"/>
    <property type="evidence" value="ECO:0007669"/>
    <property type="project" value="InterPro"/>
</dbReference>
<evidence type="ECO:0000256" key="1">
    <source>
        <dbReference type="ARBA" id="ARBA00001947"/>
    </source>
</evidence>
<feature type="non-terminal residue" evidence="6">
    <location>
        <position position="1"/>
    </location>
</feature>
<sequence length="530" mass="57620">VVLTARVHPGESNASWVMKGILDYLTGASLDARILRDNFVFKIVPMLNPDGVIVGNYRCSLAGQDLNRLWDEPSRKMHPTIFFTKSMFRHLSYDREVILYVDIHGHSRKKNVFMYGNSENNGLREKVFPGLLCRSSDCFSFDDCCFKIQKSKESTARVVAYKELSVVNSFTLEASFCGADFGPLADQHFTTRHLEEMGYMVCDAILDFCDPDQTKVMLVYKELQVLFPDDGNSDDVSDSEDDGAAAARRKKRALQKAAKLSASKAAPAKKKKVPAKASARDSDGGPGDVAAEDEKKPKEPKEKKPKEPKEPKDEQSKEPKTAREKSRRKSQRRGEAPAGAPDEAGGAASGLAASDGERGGDETRSAPYLKQQKKKGKSKKSGSVTTRAETKDKPSKDRGERSQRGERERTDGGLAEGSTPPSGSKPDAGPRGASEDFLGNAETPADDGDDVGTAVESQLEEAEVLRPAHLPLDIAASSASVPPLEVSAAESSGAASTGFFQMSSSSRDSRMFPAMGISRRQKTETRQPLT</sequence>
<organism evidence="6 7">
    <name type="scientific">Polarella glacialis</name>
    <name type="common">Dinoflagellate</name>
    <dbReference type="NCBI Taxonomy" id="89957"/>
    <lineage>
        <taxon>Eukaryota</taxon>
        <taxon>Sar</taxon>
        <taxon>Alveolata</taxon>
        <taxon>Dinophyceae</taxon>
        <taxon>Suessiales</taxon>
        <taxon>Suessiaceae</taxon>
        <taxon>Polarella</taxon>
    </lineage>
</organism>
<dbReference type="InterPro" id="IPR050821">
    <property type="entry name" value="Cytosolic_carboxypeptidase"/>
</dbReference>
<dbReference type="EMBL" id="CAJNNV010006861">
    <property type="protein sequence ID" value="CAE8594185.1"/>
    <property type="molecule type" value="Genomic_DNA"/>
</dbReference>
<dbReference type="PANTHER" id="PTHR12756:SF45">
    <property type="entry name" value="CYTOSOLIC CARBOXYPEPTIDASE NNA1"/>
    <property type="match status" value="1"/>
</dbReference>
<dbReference type="SUPFAM" id="SSF53187">
    <property type="entry name" value="Zn-dependent exopeptidases"/>
    <property type="match status" value="1"/>
</dbReference>
<feature type="compositionally biased region" description="Basic and acidic residues" evidence="4">
    <location>
        <begin position="388"/>
        <end position="411"/>
    </location>
</feature>
<proteinExistence type="inferred from homology"/>
<feature type="compositionally biased region" description="Basic residues" evidence="4">
    <location>
        <begin position="371"/>
        <end position="380"/>
    </location>
</feature>
<comment type="caution">
    <text evidence="6">The sequence shown here is derived from an EMBL/GenBank/DDBJ whole genome shotgun (WGS) entry which is preliminary data.</text>
</comment>
<feature type="compositionally biased region" description="Low complexity" evidence="4">
    <location>
        <begin position="336"/>
        <end position="354"/>
    </location>
</feature>
<feature type="region of interest" description="Disordered" evidence="4">
    <location>
        <begin position="230"/>
        <end position="464"/>
    </location>
</feature>
<accession>A0A813E2R7</accession>
<dbReference type="OrthoDB" id="10253041at2759"/>
<name>A0A813E2R7_POLGL</name>
<dbReference type="InterPro" id="IPR000834">
    <property type="entry name" value="Peptidase_M14"/>
</dbReference>
<dbReference type="AlphaFoldDB" id="A0A813E2R7"/>
<dbReference type="GO" id="GO:0008270">
    <property type="term" value="F:zinc ion binding"/>
    <property type="evidence" value="ECO:0007669"/>
    <property type="project" value="InterPro"/>
</dbReference>
<comment type="similarity">
    <text evidence="2 3">Belongs to the peptidase M14 family.</text>
</comment>
<feature type="compositionally biased region" description="Basic and acidic residues" evidence="4">
    <location>
        <begin position="355"/>
        <end position="364"/>
    </location>
</feature>
<reference evidence="6" key="1">
    <citation type="submission" date="2021-02" db="EMBL/GenBank/DDBJ databases">
        <authorList>
            <person name="Dougan E. K."/>
            <person name="Rhodes N."/>
            <person name="Thang M."/>
            <person name="Chan C."/>
        </authorList>
    </citation>
    <scope>NUCLEOTIDE SEQUENCE</scope>
</reference>
<dbReference type="PANTHER" id="PTHR12756">
    <property type="entry name" value="CYTOSOLIC CARBOXYPEPTIDASE"/>
    <property type="match status" value="1"/>
</dbReference>
<feature type="active site" description="Proton donor/acceptor" evidence="3">
    <location>
        <position position="173"/>
    </location>
</feature>
<dbReference type="Pfam" id="PF00246">
    <property type="entry name" value="Peptidase_M14"/>
    <property type="match status" value="1"/>
</dbReference>
<dbReference type="Gene3D" id="3.40.630.10">
    <property type="entry name" value="Zn peptidases"/>
    <property type="match status" value="1"/>
</dbReference>
<comment type="cofactor">
    <cofactor evidence="1">
        <name>Zn(2+)</name>
        <dbReference type="ChEBI" id="CHEBI:29105"/>
    </cofactor>
</comment>
<keyword evidence="7" id="KW-1185">Reference proteome</keyword>
<evidence type="ECO:0000256" key="2">
    <source>
        <dbReference type="ARBA" id="ARBA00005988"/>
    </source>
</evidence>